<dbReference type="Pfam" id="PF02958">
    <property type="entry name" value="EcKL"/>
    <property type="match status" value="2"/>
</dbReference>
<gene>
    <name evidence="2" type="ORF">GEV33_004613</name>
</gene>
<evidence type="ECO:0000313" key="3">
    <source>
        <dbReference type="Proteomes" id="UP000719412"/>
    </source>
</evidence>
<reference evidence="2" key="2">
    <citation type="submission" date="2021-08" db="EMBL/GenBank/DDBJ databases">
        <authorList>
            <person name="Eriksson T."/>
        </authorList>
    </citation>
    <scope>NUCLEOTIDE SEQUENCE</scope>
    <source>
        <strain evidence="2">Stoneville</strain>
        <tissue evidence="2">Whole head</tissue>
    </source>
</reference>
<dbReference type="Gene3D" id="3.90.1200.10">
    <property type="match status" value="2"/>
</dbReference>
<proteinExistence type="predicted"/>
<dbReference type="InterPro" id="IPR011009">
    <property type="entry name" value="Kinase-like_dom_sf"/>
</dbReference>
<dbReference type="AlphaFoldDB" id="A0A8J6HR69"/>
<accession>A0A8J6HR69</accession>
<dbReference type="InterPro" id="IPR004119">
    <property type="entry name" value="EcKL"/>
</dbReference>
<dbReference type="PANTHER" id="PTHR11012:SF55">
    <property type="entry name" value="BHLH DOMAIN-CONTAINING PROTEIN"/>
    <property type="match status" value="1"/>
</dbReference>
<keyword evidence="3" id="KW-1185">Reference proteome</keyword>
<feature type="domain" description="CHK kinase-like" evidence="1">
    <location>
        <begin position="132"/>
        <end position="317"/>
    </location>
</feature>
<dbReference type="PANTHER" id="PTHR11012">
    <property type="entry name" value="PROTEIN KINASE-LIKE DOMAIN-CONTAINING"/>
    <property type="match status" value="1"/>
</dbReference>
<name>A0A8J6HR69_TENMO</name>
<sequence length="849" mass="97553">MNLEQINNIEDLVPLGETKKIVDCKIKRLTAVGDNYGSLMLSVDLTIKSPSGNEEIRAVAKAIPPNEFIQKIFNTPVTFRNEIAFYKNIVPLLQEFQREHGVKEVIDFVPKYYGSRLNKNCDEGKVDKDAVLLLENLKVVNYTTMERTVGFDLDAAKLIITNMAVYHAVPLALKMEKPDVFEKEIKPYMAPWNQTEENRRAVRTNVEKLIDNIEELKPLKERILKGFDHILSPQEEVREPFAVIVHNDCWVNNFMVKLEKDKPVKSMMVDFQILSYGSPARDIVFFLYSSVKNNVVEEHYDDLIKLYYKTFTSVLEQLKCDTTPFTFKALQDEIDHEAKFSQFAHVGSINIINNLAARQLVKLSIASMNLEHINNIEDLIPLDETKKIVDRKIKRLTAVGENYGSLMLSVDLTIKTPTGNEEIHAVAKTVPPNEFIQKVFNTPVTFRNEIAFYKKVVPLLQQFQREHGVKKVIDFVPKYYGSRLNKNCDEGEVDKDAVLLLENLKVANYTTLERREGFDLDVAKLIITDLAQFHAVLLALKLKKPDVFEKEIKRCLTPWNPPEDANQNTKAQIDKLIDDIEELKPLRQRILKGFDNSIRSQEAREPFAVITHNDCWVNNFLVKLENGKPVKSIMVDYQIMSYGSPAQDIVFFLFSSVKNDVVKEHYDDLIKLYYKTFISVLEQLKCDTTPFTFEALQKEIDHEAKYSQFQHLSFMLYPIFAPVPEEQDITKIDITTITGHTVPDSHKQKYAFVVKEFVINIVENQSTQVFNEKEMNFLNKGLKFSLPQVGSEVEQVVAGIEASITRVNEPTKNHVREACRQVISKNLGKTSHSQSENHNKAYVEKIAFI</sequence>
<dbReference type="SUPFAM" id="SSF56112">
    <property type="entry name" value="Protein kinase-like (PK-like)"/>
    <property type="match status" value="2"/>
</dbReference>
<protein>
    <recommendedName>
        <fullName evidence="1">CHK kinase-like domain-containing protein</fullName>
    </recommendedName>
</protein>
<dbReference type="EMBL" id="JABDTM020018222">
    <property type="protein sequence ID" value="KAH0818178.1"/>
    <property type="molecule type" value="Genomic_DNA"/>
</dbReference>
<dbReference type="SMART" id="SM00587">
    <property type="entry name" value="CHK"/>
    <property type="match status" value="2"/>
</dbReference>
<feature type="domain" description="CHK kinase-like" evidence="1">
    <location>
        <begin position="499"/>
        <end position="683"/>
    </location>
</feature>
<reference evidence="2" key="1">
    <citation type="journal article" date="2020" name="J Insects Food Feed">
        <title>The yellow mealworm (Tenebrio molitor) genome: a resource for the emerging insects as food and feed industry.</title>
        <authorList>
            <person name="Eriksson T."/>
            <person name="Andere A."/>
            <person name="Kelstrup H."/>
            <person name="Emery V."/>
            <person name="Picard C."/>
        </authorList>
    </citation>
    <scope>NUCLEOTIDE SEQUENCE</scope>
    <source>
        <strain evidence="2">Stoneville</strain>
        <tissue evidence="2">Whole head</tissue>
    </source>
</reference>
<dbReference type="InterPro" id="IPR015897">
    <property type="entry name" value="CHK_kinase-like"/>
</dbReference>
<evidence type="ECO:0000259" key="1">
    <source>
        <dbReference type="SMART" id="SM00587"/>
    </source>
</evidence>
<dbReference type="Proteomes" id="UP000719412">
    <property type="component" value="Unassembled WGS sequence"/>
</dbReference>
<evidence type="ECO:0000313" key="2">
    <source>
        <dbReference type="EMBL" id="KAH0818178.1"/>
    </source>
</evidence>
<organism evidence="2 3">
    <name type="scientific">Tenebrio molitor</name>
    <name type="common">Yellow mealworm beetle</name>
    <dbReference type="NCBI Taxonomy" id="7067"/>
    <lineage>
        <taxon>Eukaryota</taxon>
        <taxon>Metazoa</taxon>
        <taxon>Ecdysozoa</taxon>
        <taxon>Arthropoda</taxon>
        <taxon>Hexapoda</taxon>
        <taxon>Insecta</taxon>
        <taxon>Pterygota</taxon>
        <taxon>Neoptera</taxon>
        <taxon>Endopterygota</taxon>
        <taxon>Coleoptera</taxon>
        <taxon>Polyphaga</taxon>
        <taxon>Cucujiformia</taxon>
        <taxon>Tenebrionidae</taxon>
        <taxon>Tenebrio</taxon>
    </lineage>
</organism>
<comment type="caution">
    <text evidence="2">The sequence shown here is derived from an EMBL/GenBank/DDBJ whole genome shotgun (WGS) entry which is preliminary data.</text>
</comment>